<proteinExistence type="inferred from homology"/>
<dbReference type="PANTHER" id="PTHR37828:SF1">
    <property type="entry name" value="YCII-RELATED DOMAIN-CONTAINING PROTEIN"/>
    <property type="match status" value="1"/>
</dbReference>
<dbReference type="EMBL" id="JANIDV010000002">
    <property type="protein sequence ID" value="MCX5616091.1"/>
    <property type="molecule type" value="Genomic_DNA"/>
</dbReference>
<evidence type="ECO:0000313" key="4">
    <source>
        <dbReference type="Proteomes" id="UP001165633"/>
    </source>
</evidence>
<sequence>MKALFCPPLLPAPARLSVSSVTGAAKKEALPSEESHFHMIIAEVSYLASPEDVQAQRPAHRAFLATLFEKRILLASGPKISGDGGVLVARDGVTRQELETLLAADPFITSGVGQYEFTEFRTAQLAPELTESR</sequence>
<dbReference type="InterPro" id="IPR005545">
    <property type="entry name" value="YCII"/>
</dbReference>
<keyword evidence="4" id="KW-1185">Reference proteome</keyword>
<feature type="domain" description="YCII-related" evidence="2">
    <location>
        <begin position="49"/>
        <end position="120"/>
    </location>
</feature>
<accession>A0ABT3WGT7</accession>
<evidence type="ECO:0000256" key="1">
    <source>
        <dbReference type="ARBA" id="ARBA00007689"/>
    </source>
</evidence>
<dbReference type="Gene3D" id="3.30.70.1060">
    <property type="entry name" value="Dimeric alpha+beta barrel"/>
    <property type="match status" value="1"/>
</dbReference>
<name>A0ABT3WGT7_9PROT</name>
<evidence type="ECO:0000259" key="2">
    <source>
        <dbReference type="Pfam" id="PF03795"/>
    </source>
</evidence>
<dbReference type="InterPro" id="IPR011008">
    <property type="entry name" value="Dimeric_a/b-barrel"/>
</dbReference>
<protein>
    <recommendedName>
        <fullName evidence="2">YCII-related domain-containing protein</fullName>
    </recommendedName>
</protein>
<gene>
    <name evidence="3" type="ORF">NQF87_03765</name>
</gene>
<reference evidence="3" key="1">
    <citation type="submission" date="2022-07" db="EMBL/GenBank/DDBJ databases">
        <title>Bombella genomes.</title>
        <authorList>
            <person name="Harer L."/>
            <person name="Styblova S."/>
            <person name="Ehrmann M."/>
        </authorList>
    </citation>
    <scope>NUCLEOTIDE SEQUENCE</scope>
    <source>
        <strain evidence="3">TMW 2.2559</strain>
    </source>
</reference>
<comment type="caution">
    <text evidence="3">The sequence shown here is derived from an EMBL/GenBank/DDBJ whole genome shotgun (WGS) entry which is preliminary data.</text>
</comment>
<dbReference type="Pfam" id="PF03795">
    <property type="entry name" value="YCII"/>
    <property type="match status" value="1"/>
</dbReference>
<comment type="similarity">
    <text evidence="1">Belongs to the YciI family.</text>
</comment>
<evidence type="ECO:0000313" key="3">
    <source>
        <dbReference type="EMBL" id="MCX5616091.1"/>
    </source>
</evidence>
<dbReference type="SUPFAM" id="SSF54909">
    <property type="entry name" value="Dimeric alpha+beta barrel"/>
    <property type="match status" value="1"/>
</dbReference>
<organism evidence="3 4">
    <name type="scientific">Bombella dulcis</name>
    <dbReference type="NCBI Taxonomy" id="2967339"/>
    <lineage>
        <taxon>Bacteria</taxon>
        <taxon>Pseudomonadati</taxon>
        <taxon>Pseudomonadota</taxon>
        <taxon>Alphaproteobacteria</taxon>
        <taxon>Acetobacterales</taxon>
        <taxon>Acetobacteraceae</taxon>
        <taxon>Bombella</taxon>
    </lineage>
</organism>
<dbReference type="PANTHER" id="PTHR37828">
    <property type="entry name" value="GSR2449 PROTEIN"/>
    <property type="match status" value="1"/>
</dbReference>
<dbReference type="Proteomes" id="UP001165633">
    <property type="component" value="Unassembled WGS sequence"/>
</dbReference>
<dbReference type="RefSeq" id="WP_266127097.1">
    <property type="nucleotide sequence ID" value="NZ_JANIDV010000002.1"/>
</dbReference>